<dbReference type="PROSITE" id="PS50110">
    <property type="entry name" value="RESPONSE_REGULATORY"/>
    <property type="match status" value="1"/>
</dbReference>
<dbReference type="PROSITE" id="PS50112">
    <property type="entry name" value="PAS"/>
    <property type="match status" value="1"/>
</dbReference>
<dbReference type="InterPro" id="IPR001789">
    <property type="entry name" value="Sig_transdc_resp-reg_receiver"/>
</dbReference>
<gene>
    <name evidence="9" type="primary">barA_3</name>
    <name evidence="9" type="ORF">NTH_02403</name>
</gene>
<dbReference type="Pfam" id="PF02518">
    <property type="entry name" value="HATPase_c"/>
    <property type="match status" value="1"/>
</dbReference>
<feature type="domain" description="PAS" evidence="8">
    <location>
        <begin position="107"/>
        <end position="154"/>
    </location>
</feature>
<keyword evidence="10" id="KW-1185">Reference proteome</keyword>
<dbReference type="CDD" id="cd16922">
    <property type="entry name" value="HATPase_EvgS-ArcB-TorS-like"/>
    <property type="match status" value="1"/>
</dbReference>
<dbReference type="InterPro" id="IPR011006">
    <property type="entry name" value="CheY-like_superfamily"/>
</dbReference>
<feature type="modified residue" description="4-aspartylphosphate" evidence="5">
    <location>
        <position position="675"/>
    </location>
</feature>
<comment type="catalytic activity">
    <reaction evidence="1">
        <text>ATP + protein L-histidine = ADP + protein N-phospho-L-histidine.</text>
        <dbReference type="EC" id="2.7.13.3"/>
    </reaction>
</comment>
<accession>A0ABY5MKH3</accession>
<dbReference type="InterPro" id="IPR036097">
    <property type="entry name" value="HisK_dim/P_sf"/>
</dbReference>
<organism evidence="9 10">
    <name type="scientific">Nitratireductor thuwali</name>
    <dbReference type="NCBI Taxonomy" id="2267699"/>
    <lineage>
        <taxon>Bacteria</taxon>
        <taxon>Pseudomonadati</taxon>
        <taxon>Pseudomonadota</taxon>
        <taxon>Alphaproteobacteria</taxon>
        <taxon>Hyphomicrobiales</taxon>
        <taxon>Phyllobacteriaceae</taxon>
        <taxon>Nitratireductor</taxon>
    </lineage>
</organism>
<evidence type="ECO:0000256" key="1">
    <source>
        <dbReference type="ARBA" id="ARBA00000085"/>
    </source>
</evidence>
<dbReference type="Proteomes" id="UP001342418">
    <property type="component" value="Chromosome"/>
</dbReference>
<dbReference type="PANTHER" id="PTHR45339">
    <property type="entry name" value="HYBRID SIGNAL TRANSDUCTION HISTIDINE KINASE J"/>
    <property type="match status" value="1"/>
</dbReference>
<dbReference type="InterPro" id="IPR004358">
    <property type="entry name" value="Sig_transdc_His_kin-like_C"/>
</dbReference>
<dbReference type="Gene3D" id="3.30.450.20">
    <property type="entry name" value="PAS domain"/>
    <property type="match status" value="1"/>
</dbReference>
<evidence type="ECO:0000259" key="8">
    <source>
        <dbReference type="PROSITE" id="PS50112"/>
    </source>
</evidence>
<dbReference type="CDD" id="cd17546">
    <property type="entry name" value="REC_hyHK_CKI1_RcsC-like"/>
    <property type="match status" value="1"/>
</dbReference>
<evidence type="ECO:0000313" key="9">
    <source>
        <dbReference type="EMBL" id="UUP17927.1"/>
    </source>
</evidence>
<protein>
    <recommendedName>
        <fullName evidence="2">histidine kinase</fullName>
        <ecNumber evidence="2">2.7.13.3</ecNumber>
    </recommendedName>
</protein>
<keyword evidence="9" id="KW-0418">Kinase</keyword>
<dbReference type="Pfam" id="PF00512">
    <property type="entry name" value="HisKA"/>
    <property type="match status" value="1"/>
</dbReference>
<dbReference type="SUPFAM" id="SSF55874">
    <property type="entry name" value="ATPase domain of HSP90 chaperone/DNA topoisomerase II/histidine kinase"/>
    <property type="match status" value="1"/>
</dbReference>
<keyword evidence="4" id="KW-0902">Two-component regulatory system</keyword>
<dbReference type="InterPro" id="IPR000014">
    <property type="entry name" value="PAS"/>
</dbReference>
<dbReference type="InterPro" id="IPR003661">
    <property type="entry name" value="HisK_dim/P_dom"/>
</dbReference>
<dbReference type="Gene3D" id="3.40.50.2300">
    <property type="match status" value="2"/>
</dbReference>
<keyword evidence="3 5" id="KW-0597">Phosphoprotein</keyword>
<dbReference type="CDD" id="cd00082">
    <property type="entry name" value="HisKA"/>
    <property type="match status" value="1"/>
</dbReference>
<evidence type="ECO:0000256" key="4">
    <source>
        <dbReference type="ARBA" id="ARBA00023012"/>
    </source>
</evidence>
<feature type="domain" description="Response regulatory" evidence="7">
    <location>
        <begin position="624"/>
        <end position="745"/>
    </location>
</feature>
<dbReference type="InterPro" id="IPR013656">
    <property type="entry name" value="PAS_4"/>
</dbReference>
<sequence>MMHPTITEALKDIRSSLKERRPRRRTQPHSRELALSLCVLLTAGLSHLTGAAVLVTLILLAIGLTAGGAAFFTRRKETAAPAPLPADADKVQRLEMLADRMWEMQESEQRFYGLLEALGDLVVHRDRDGRILYANSVLGDLMGTDTSGLFGKTLSQLGIDVSVVPEQAFPEGERISSTDVAIYAKSGLRWFAWTELSLRDRNSGNVSHWAIARDITGRKRAETALVNARERAEMASHAKSRFLATVSHEIRTPMNGIMGMATLLADTRLSAEQRTYVGAISTSASALLAIIEDLLDYSKIEAGKLEIEPQRVSVRELVENIVELMASRAFAKNIGLGCHVAPDVPEMVMADPGRLRQILLNLLGNAIKFTEVGGVLVVVSLDRNENGPALSFTVEDTGPGLQKDALQRIFEEFEQADTSSTRKHGGAGLGLAISRRLVEAMRGTISVESAPGEGAVFTVRLPLEELEEMPSDDGPALAGWEVLIVTPHLVEADALSQSVQAYGGRTRVLPDVPTAKAALKNGEAACDAILIDASLETDNGDALAGLRRAGAHSAQALTLIAPTDRGRLGTFRAHGYSGFLARPARTRTLLRMLLNAQQEAEAGTHSDSEGAFRLALHGPGREQRVLVAEDNEINAMLARVTLTKAGYAVEVVSNGRAAVDALTHADRAFDLVLMDLHMPIMDGLDAIAAVRRYEEEAGMPAMPILVLTADGQEKTRHGVLAHGASGFVTKPIDPDKLLAAIELNLAA</sequence>
<evidence type="ECO:0000313" key="10">
    <source>
        <dbReference type="Proteomes" id="UP001342418"/>
    </source>
</evidence>
<dbReference type="NCBIfam" id="TIGR00229">
    <property type="entry name" value="sensory_box"/>
    <property type="match status" value="1"/>
</dbReference>
<dbReference type="PROSITE" id="PS50109">
    <property type="entry name" value="HIS_KIN"/>
    <property type="match status" value="1"/>
</dbReference>
<dbReference type="SMART" id="SM00388">
    <property type="entry name" value="HisKA"/>
    <property type="match status" value="1"/>
</dbReference>
<reference evidence="9 10" key="1">
    <citation type="submission" date="2018-07" db="EMBL/GenBank/DDBJ databases">
        <title>Genome sequence of Nitratireductor thuwali#1536.</title>
        <authorList>
            <person name="Michoud G."/>
            <person name="Merlino G."/>
            <person name="Sefrji F.O."/>
            <person name="Daffonchio D."/>
        </authorList>
    </citation>
    <scope>NUCLEOTIDE SEQUENCE [LARGE SCALE GENOMIC DNA]</scope>
    <source>
        <strain evidence="10">Nit1536</strain>
    </source>
</reference>
<proteinExistence type="predicted"/>
<evidence type="ECO:0000256" key="2">
    <source>
        <dbReference type="ARBA" id="ARBA00012438"/>
    </source>
</evidence>
<evidence type="ECO:0000256" key="3">
    <source>
        <dbReference type="ARBA" id="ARBA00022553"/>
    </source>
</evidence>
<dbReference type="SUPFAM" id="SSF55785">
    <property type="entry name" value="PYP-like sensor domain (PAS domain)"/>
    <property type="match status" value="1"/>
</dbReference>
<dbReference type="SMART" id="SM00387">
    <property type="entry name" value="HATPase_c"/>
    <property type="match status" value="1"/>
</dbReference>
<dbReference type="PANTHER" id="PTHR45339:SF1">
    <property type="entry name" value="HYBRID SIGNAL TRANSDUCTION HISTIDINE KINASE J"/>
    <property type="match status" value="1"/>
</dbReference>
<dbReference type="InterPro" id="IPR005467">
    <property type="entry name" value="His_kinase_dom"/>
</dbReference>
<evidence type="ECO:0000259" key="7">
    <source>
        <dbReference type="PROSITE" id="PS50110"/>
    </source>
</evidence>
<dbReference type="EC" id="2.7.13.3" evidence="2"/>
<feature type="domain" description="Histidine kinase" evidence="6">
    <location>
        <begin position="245"/>
        <end position="465"/>
    </location>
</feature>
<dbReference type="Gene3D" id="1.10.287.130">
    <property type="match status" value="1"/>
</dbReference>
<dbReference type="Pfam" id="PF08448">
    <property type="entry name" value="PAS_4"/>
    <property type="match status" value="1"/>
</dbReference>
<keyword evidence="9" id="KW-0808">Transferase</keyword>
<evidence type="ECO:0000259" key="6">
    <source>
        <dbReference type="PROSITE" id="PS50109"/>
    </source>
</evidence>
<dbReference type="Pfam" id="PF00072">
    <property type="entry name" value="Response_reg"/>
    <property type="match status" value="1"/>
</dbReference>
<dbReference type="PRINTS" id="PR00344">
    <property type="entry name" value="BCTRLSENSOR"/>
</dbReference>
<dbReference type="SUPFAM" id="SSF52172">
    <property type="entry name" value="CheY-like"/>
    <property type="match status" value="2"/>
</dbReference>
<dbReference type="InterPro" id="IPR035965">
    <property type="entry name" value="PAS-like_dom_sf"/>
</dbReference>
<dbReference type="InterPro" id="IPR003594">
    <property type="entry name" value="HATPase_dom"/>
</dbReference>
<dbReference type="GO" id="GO:0004673">
    <property type="term" value="F:protein histidine kinase activity"/>
    <property type="evidence" value="ECO:0007669"/>
    <property type="project" value="UniProtKB-EC"/>
</dbReference>
<evidence type="ECO:0000256" key="5">
    <source>
        <dbReference type="PROSITE-ProRule" id="PRU00169"/>
    </source>
</evidence>
<dbReference type="EMBL" id="CP030941">
    <property type="protein sequence ID" value="UUP17927.1"/>
    <property type="molecule type" value="Genomic_DNA"/>
</dbReference>
<dbReference type="SMART" id="SM00448">
    <property type="entry name" value="REC"/>
    <property type="match status" value="1"/>
</dbReference>
<dbReference type="Gene3D" id="3.30.565.10">
    <property type="entry name" value="Histidine kinase-like ATPase, C-terminal domain"/>
    <property type="match status" value="1"/>
</dbReference>
<name>A0ABY5MKH3_9HYPH</name>
<dbReference type="InterPro" id="IPR036890">
    <property type="entry name" value="HATPase_C_sf"/>
</dbReference>
<dbReference type="SUPFAM" id="SSF47384">
    <property type="entry name" value="Homodimeric domain of signal transducing histidine kinase"/>
    <property type="match status" value="1"/>
</dbReference>